<proteinExistence type="predicted"/>
<evidence type="ECO:0000313" key="2">
    <source>
        <dbReference type="EMBL" id="KAL1131483.1"/>
    </source>
</evidence>
<dbReference type="EMBL" id="JBFDAA010000006">
    <property type="protein sequence ID" value="KAL1131483.1"/>
    <property type="molecule type" value="Genomic_DNA"/>
</dbReference>
<feature type="compositionally biased region" description="Polar residues" evidence="1">
    <location>
        <begin position="321"/>
        <end position="330"/>
    </location>
</feature>
<evidence type="ECO:0000256" key="1">
    <source>
        <dbReference type="SAM" id="MobiDB-lite"/>
    </source>
</evidence>
<feature type="compositionally biased region" description="Polar residues" evidence="1">
    <location>
        <begin position="294"/>
        <end position="305"/>
    </location>
</feature>
<keyword evidence="3" id="KW-1185">Reference proteome</keyword>
<feature type="region of interest" description="Disordered" evidence="1">
    <location>
        <begin position="210"/>
        <end position="330"/>
    </location>
</feature>
<accession>A0ABD0Z5X1</accession>
<feature type="compositionally biased region" description="Polar residues" evidence="1">
    <location>
        <begin position="210"/>
        <end position="226"/>
    </location>
</feature>
<sequence>GDVEECIVTKVQQGGFTPLPDAVCWVVLQLGASGQNAIYQTAQGYFVTTPDSLRLGEYPIPMQESRSLLMSTTEALTMIHGEITTIREGSRTHQGIQTNLADVICGGNKNDKILVPRMSSKGHHPRKLERRHSMRLLGSSRRLATLHRAGSVRLLQHANTESSPKKCSLLSRIFRWPKRQNSTPLPSFSAQFPPQEWFNSTVLHLHSVGTQTQAPTNAENDWTQCAPSQTRRRSLSTSRLPRRHSQSRTQTASRPSSPSTASSKTVICHTTPKSMSSASSGYNSLPRSVRSKNKQGTASAQNTPKCSPRHSSKNSIKVEVSANTAGMSTESPIETRMNGKLNEPSAMLTTTINGPNATKIYVQQHNSPMRSVITVENAKKPTNATIAKEKVLVKEEKERANIVDGKRTKRPSSLYQQKEKPCEISPDKNNEILGQLEKEIKMKFPSSETIQLEEKLLQSNEKNNKNLCLSKELFDPSNNAFKAGSLVDVANYFTDAEKNNVRKASLSLSPLQPAQSNDKVLESLCFKNVLKDSQVETFLKKEGKNLCPKIVATNKSSPAIENKTICDKQSDKDMKPFPSLSDLSVHFTSIAAQNILNGVSLNSIDTLVEVNAAAEKQSNREFTGMHTDLGVV</sequence>
<dbReference type="PANTHER" id="PTHR22437:SF0">
    <property type="entry name" value="FI21431P1"/>
    <property type="match status" value="1"/>
</dbReference>
<dbReference type="PANTHER" id="PTHR22437">
    <property type="entry name" value="WINGED HELIX DOMAIN-CONTAINING PROTEIN"/>
    <property type="match status" value="1"/>
</dbReference>
<dbReference type="Proteomes" id="UP001558652">
    <property type="component" value="Unassembled WGS sequence"/>
</dbReference>
<feature type="non-terminal residue" evidence="2">
    <location>
        <position position="1"/>
    </location>
</feature>
<feature type="compositionally biased region" description="Basic residues" evidence="1">
    <location>
        <begin position="230"/>
        <end position="246"/>
    </location>
</feature>
<reference evidence="2 3" key="1">
    <citation type="submission" date="2024-07" db="EMBL/GenBank/DDBJ databases">
        <title>Chromosome-level genome assembly of the water stick insect Ranatra chinensis (Heteroptera: Nepidae).</title>
        <authorList>
            <person name="Liu X."/>
        </authorList>
    </citation>
    <scope>NUCLEOTIDE SEQUENCE [LARGE SCALE GENOMIC DNA]</scope>
    <source>
        <strain evidence="2">Cailab_2021Rc</strain>
        <tissue evidence="2">Muscle</tissue>
    </source>
</reference>
<evidence type="ECO:0000313" key="3">
    <source>
        <dbReference type="Proteomes" id="UP001558652"/>
    </source>
</evidence>
<name>A0ABD0Z5X1_9HEMI</name>
<feature type="compositionally biased region" description="Low complexity" evidence="1">
    <location>
        <begin position="247"/>
        <end position="263"/>
    </location>
</feature>
<feature type="compositionally biased region" description="Polar residues" evidence="1">
    <location>
        <begin position="271"/>
        <end position="286"/>
    </location>
</feature>
<dbReference type="InterPro" id="IPR040126">
    <property type="entry name" value="STOX1/2"/>
</dbReference>
<comment type="caution">
    <text evidence="2">The sequence shown here is derived from an EMBL/GenBank/DDBJ whole genome shotgun (WGS) entry which is preliminary data.</text>
</comment>
<protein>
    <submittedName>
        <fullName evidence="2">Uncharacterized protein</fullName>
    </submittedName>
</protein>
<gene>
    <name evidence="2" type="ORF">AAG570_011100</name>
</gene>
<dbReference type="AlphaFoldDB" id="A0ABD0Z5X1"/>
<organism evidence="2 3">
    <name type="scientific">Ranatra chinensis</name>
    <dbReference type="NCBI Taxonomy" id="642074"/>
    <lineage>
        <taxon>Eukaryota</taxon>
        <taxon>Metazoa</taxon>
        <taxon>Ecdysozoa</taxon>
        <taxon>Arthropoda</taxon>
        <taxon>Hexapoda</taxon>
        <taxon>Insecta</taxon>
        <taxon>Pterygota</taxon>
        <taxon>Neoptera</taxon>
        <taxon>Paraneoptera</taxon>
        <taxon>Hemiptera</taxon>
        <taxon>Heteroptera</taxon>
        <taxon>Panheteroptera</taxon>
        <taxon>Nepomorpha</taxon>
        <taxon>Nepidae</taxon>
        <taxon>Ranatrinae</taxon>
        <taxon>Ranatra</taxon>
    </lineage>
</organism>